<organism evidence="5 6">
    <name type="scientific">Hydromonas duriensis</name>
    <dbReference type="NCBI Taxonomy" id="1527608"/>
    <lineage>
        <taxon>Bacteria</taxon>
        <taxon>Pseudomonadati</taxon>
        <taxon>Pseudomonadota</taxon>
        <taxon>Betaproteobacteria</taxon>
        <taxon>Burkholderiales</taxon>
        <taxon>Burkholderiaceae</taxon>
        <taxon>Hydromonas</taxon>
    </lineage>
</organism>
<gene>
    <name evidence="5" type="ORF">DFR44_106114</name>
</gene>
<keyword evidence="1" id="KW-0805">Transcription regulation</keyword>
<dbReference type="PANTHER" id="PTHR43132">
    <property type="entry name" value="ARSENICAL RESISTANCE OPERON REPRESSOR ARSR-RELATED"/>
    <property type="match status" value="1"/>
</dbReference>
<dbReference type="EMBL" id="SNZE01000006">
    <property type="protein sequence ID" value="TDR32047.1"/>
    <property type="molecule type" value="Genomic_DNA"/>
</dbReference>
<evidence type="ECO:0000256" key="3">
    <source>
        <dbReference type="ARBA" id="ARBA00023163"/>
    </source>
</evidence>
<protein>
    <submittedName>
        <fullName evidence="5">ArsR family transcriptional regulator</fullName>
    </submittedName>
</protein>
<dbReference type="OrthoDB" id="9796124at2"/>
<dbReference type="AlphaFoldDB" id="A0A4R6Y9C7"/>
<accession>A0A4R6Y9C7</accession>
<evidence type="ECO:0000256" key="2">
    <source>
        <dbReference type="ARBA" id="ARBA00023125"/>
    </source>
</evidence>
<evidence type="ECO:0000256" key="1">
    <source>
        <dbReference type="ARBA" id="ARBA00023015"/>
    </source>
</evidence>
<dbReference type="SMART" id="SM00418">
    <property type="entry name" value="HTH_ARSR"/>
    <property type="match status" value="1"/>
</dbReference>
<dbReference type="InterPro" id="IPR001845">
    <property type="entry name" value="HTH_ArsR_DNA-bd_dom"/>
</dbReference>
<name>A0A4R6Y9C7_9BURK</name>
<proteinExistence type="predicted"/>
<dbReference type="NCBIfam" id="NF033788">
    <property type="entry name" value="HTH_metalloreg"/>
    <property type="match status" value="1"/>
</dbReference>
<dbReference type="InterPro" id="IPR036388">
    <property type="entry name" value="WH-like_DNA-bd_sf"/>
</dbReference>
<dbReference type="RefSeq" id="WP_133619482.1">
    <property type="nucleotide sequence ID" value="NZ_SNZE01000006.1"/>
</dbReference>
<keyword evidence="3" id="KW-0804">Transcription</keyword>
<sequence length="100" mass="11263">MNFTHSEHIVQLADLFDLLGDQTRLQVVLTCLAEPIAVTDIAKKLNVSTSLISHHLRLLRAARVVNGERQGKHILCSVNDPHIRTMIINMLEHIAEPHDD</sequence>
<evidence type="ECO:0000259" key="4">
    <source>
        <dbReference type="PROSITE" id="PS50987"/>
    </source>
</evidence>
<dbReference type="GO" id="GO:0003700">
    <property type="term" value="F:DNA-binding transcription factor activity"/>
    <property type="evidence" value="ECO:0007669"/>
    <property type="project" value="InterPro"/>
</dbReference>
<dbReference type="CDD" id="cd00090">
    <property type="entry name" value="HTH_ARSR"/>
    <property type="match status" value="1"/>
</dbReference>
<dbReference type="Pfam" id="PF01022">
    <property type="entry name" value="HTH_5"/>
    <property type="match status" value="1"/>
</dbReference>
<dbReference type="InterPro" id="IPR036390">
    <property type="entry name" value="WH_DNA-bd_sf"/>
</dbReference>
<keyword evidence="6" id="KW-1185">Reference proteome</keyword>
<keyword evidence="2" id="KW-0238">DNA-binding</keyword>
<dbReference type="Gene3D" id="1.10.10.10">
    <property type="entry name" value="Winged helix-like DNA-binding domain superfamily/Winged helix DNA-binding domain"/>
    <property type="match status" value="1"/>
</dbReference>
<dbReference type="GO" id="GO:0003677">
    <property type="term" value="F:DNA binding"/>
    <property type="evidence" value="ECO:0007669"/>
    <property type="project" value="UniProtKB-KW"/>
</dbReference>
<evidence type="ECO:0000313" key="5">
    <source>
        <dbReference type="EMBL" id="TDR32047.1"/>
    </source>
</evidence>
<dbReference type="Proteomes" id="UP000294480">
    <property type="component" value="Unassembled WGS sequence"/>
</dbReference>
<dbReference type="SUPFAM" id="SSF46785">
    <property type="entry name" value="Winged helix' DNA-binding domain"/>
    <property type="match status" value="1"/>
</dbReference>
<comment type="caution">
    <text evidence="5">The sequence shown here is derived from an EMBL/GenBank/DDBJ whole genome shotgun (WGS) entry which is preliminary data.</text>
</comment>
<dbReference type="PROSITE" id="PS50987">
    <property type="entry name" value="HTH_ARSR_2"/>
    <property type="match status" value="1"/>
</dbReference>
<dbReference type="PANTHER" id="PTHR43132:SF6">
    <property type="entry name" value="HTH-TYPE TRANSCRIPTIONAL REPRESSOR CZRA"/>
    <property type="match status" value="1"/>
</dbReference>
<dbReference type="InterPro" id="IPR051011">
    <property type="entry name" value="Metal_resp_trans_reg"/>
</dbReference>
<reference evidence="5 6" key="1">
    <citation type="submission" date="2019-03" db="EMBL/GenBank/DDBJ databases">
        <title>Genomic Encyclopedia of Type Strains, Phase IV (KMG-IV): sequencing the most valuable type-strain genomes for metagenomic binning, comparative biology and taxonomic classification.</title>
        <authorList>
            <person name="Goeker M."/>
        </authorList>
    </citation>
    <scope>NUCLEOTIDE SEQUENCE [LARGE SCALE GENOMIC DNA]</scope>
    <source>
        <strain evidence="5 6">DSM 102852</strain>
    </source>
</reference>
<feature type="domain" description="HTH arsR-type" evidence="4">
    <location>
        <begin position="4"/>
        <end position="98"/>
    </location>
</feature>
<dbReference type="InterPro" id="IPR011991">
    <property type="entry name" value="ArsR-like_HTH"/>
</dbReference>
<dbReference type="PRINTS" id="PR00778">
    <property type="entry name" value="HTHARSR"/>
</dbReference>
<evidence type="ECO:0000313" key="6">
    <source>
        <dbReference type="Proteomes" id="UP000294480"/>
    </source>
</evidence>